<dbReference type="EMBL" id="FQTV01000001">
    <property type="protein sequence ID" value="SHE37968.1"/>
    <property type="molecule type" value="Genomic_DNA"/>
</dbReference>
<dbReference type="OrthoDB" id="2235251at2"/>
<dbReference type="GO" id="GO:0008234">
    <property type="term" value="F:cysteine-type peptidase activity"/>
    <property type="evidence" value="ECO:0007669"/>
    <property type="project" value="InterPro"/>
</dbReference>
<dbReference type="PRINTS" id="PR00797">
    <property type="entry name" value="STREPTOPAIN"/>
</dbReference>
<dbReference type="InterPro" id="IPR044934">
    <property type="entry name" value="Streptopain_sf"/>
</dbReference>
<keyword evidence="4" id="KW-1185">Reference proteome</keyword>
<evidence type="ECO:0000256" key="1">
    <source>
        <dbReference type="PIRSR" id="PIRSR600200-1"/>
    </source>
</evidence>
<dbReference type="InterPro" id="IPR013783">
    <property type="entry name" value="Ig-like_fold"/>
</dbReference>
<dbReference type="Gene3D" id="2.60.40.10">
    <property type="entry name" value="Immunoglobulins"/>
    <property type="match status" value="1"/>
</dbReference>
<evidence type="ECO:0000313" key="4">
    <source>
        <dbReference type="Proteomes" id="UP000184509"/>
    </source>
</evidence>
<dbReference type="Pfam" id="PF01640">
    <property type="entry name" value="Peptidase_C10"/>
    <property type="match status" value="1"/>
</dbReference>
<proteinExistence type="predicted"/>
<feature type="active site" description="Nucleophile" evidence="1">
    <location>
        <position position="80"/>
    </location>
</feature>
<evidence type="ECO:0000313" key="3">
    <source>
        <dbReference type="EMBL" id="SHE37968.1"/>
    </source>
</evidence>
<evidence type="ECO:0000259" key="2">
    <source>
        <dbReference type="Pfam" id="PF18962"/>
    </source>
</evidence>
<accession>A0A1M4T0I3</accession>
<dbReference type="SUPFAM" id="SSF54001">
    <property type="entry name" value="Cysteine proteinases"/>
    <property type="match status" value="1"/>
</dbReference>
<feature type="active site" description="Proton acceptor" evidence="1">
    <location>
        <position position="222"/>
    </location>
</feature>
<dbReference type="STRING" id="1297750.SAMN05444405_101248"/>
<dbReference type="InterPro" id="IPR038765">
    <property type="entry name" value="Papain-like_cys_pep_sf"/>
</dbReference>
<gene>
    <name evidence="3" type="ORF">SAMN05444405_101248</name>
</gene>
<sequence>MPPNFSDWLRFYKNELQYIIKQPEQNNTSLLKSYYTSDNALATYAAFVTPLLGENRWDQGYPYNKFCPVMTDSIRAVTGCVATSMSQVMKYHRWPLKGTGSNTYIPSGFTDSITVDFSQATYDWENMADVYNKFSTKAQIDAVAKLMYDAGVAVNMNYGILSSSAYPTDMARALIKNFGYDSRIQMYSRDYYSQPEWVGLLKSELNEGRPVLYFGRSDGYGHEFVCDGYDKNGLFHFNWGWSGDSNGYFELSVLNPNSLGLSGGTSGGFNYNQKIVIGIKKASSSSAIAPYQLHLYSPIATLSNSVSRNGSFIVTTDFYNMGINTFNGSVGIALYNDKGIVYLLQSQTVSFLETNYGYAGFSFNTQIPVSISNGNYKMYYVFEPAGDSNWQIMRGKVGTPNYLNISVTNSNISVTIPDLQPKLILNSFNVTGNLYQNKTGRFNLSITNNGEEYNSNIIIRLQQTSNDTVIQKVCSEPVNIPAGKSKNVELVGDVLLNPGTYYLSALYDLSNDRLNSENYSLLGNSMVVSLLPEPTELPVIALTSKINFQDSTKVSKDNVILKASIKNIGGFLNSYIAAVVFPKLGGISLSNYGFQSIILDKNEEKEVTFQGSLDLDPGEYLTVPYFWDSENYEWKEITPRDFGWLTFTLIDNIVGAEQIKTDKINLYPNPATDALFLQSDNVVESIQVIDISGKQLLLLKPMIRGEIEISVERLSSGMYTLRIETEKGVTISKFIKK</sequence>
<protein>
    <submittedName>
        <fullName evidence="3">Por secretion system C-terminal sorting domain-containing protein</fullName>
    </submittedName>
</protein>
<name>A0A1M4T0I3_9BACE</name>
<dbReference type="InterPro" id="IPR026444">
    <property type="entry name" value="Secre_tail"/>
</dbReference>
<dbReference type="Pfam" id="PF18962">
    <property type="entry name" value="Por_Secre_tail"/>
    <property type="match status" value="1"/>
</dbReference>
<dbReference type="Gene3D" id="3.90.70.50">
    <property type="entry name" value="Peptidase C10, streptopain"/>
    <property type="match status" value="1"/>
</dbReference>
<organism evidence="3 4">
    <name type="scientific">Bacteroides luti</name>
    <dbReference type="NCBI Taxonomy" id="1297750"/>
    <lineage>
        <taxon>Bacteria</taxon>
        <taxon>Pseudomonadati</taxon>
        <taxon>Bacteroidota</taxon>
        <taxon>Bacteroidia</taxon>
        <taxon>Bacteroidales</taxon>
        <taxon>Bacteroidaceae</taxon>
        <taxon>Bacteroides</taxon>
    </lineage>
</organism>
<feature type="domain" description="Secretion system C-terminal sorting" evidence="2">
    <location>
        <begin position="666"/>
        <end position="735"/>
    </location>
</feature>
<dbReference type="Proteomes" id="UP000184509">
    <property type="component" value="Unassembled WGS sequence"/>
</dbReference>
<dbReference type="NCBIfam" id="TIGR04183">
    <property type="entry name" value="Por_Secre_tail"/>
    <property type="match status" value="1"/>
</dbReference>
<dbReference type="InterPro" id="IPR000200">
    <property type="entry name" value="Peptidase_C10"/>
</dbReference>
<dbReference type="GO" id="GO:0006508">
    <property type="term" value="P:proteolysis"/>
    <property type="evidence" value="ECO:0007669"/>
    <property type="project" value="InterPro"/>
</dbReference>
<dbReference type="AlphaFoldDB" id="A0A1M4T0I3"/>
<reference evidence="3 4" key="1">
    <citation type="submission" date="2016-11" db="EMBL/GenBank/DDBJ databases">
        <authorList>
            <person name="Jaros S."/>
            <person name="Januszkiewicz K."/>
            <person name="Wedrychowicz H."/>
        </authorList>
    </citation>
    <scope>NUCLEOTIDE SEQUENCE [LARGE SCALE GENOMIC DNA]</scope>
    <source>
        <strain evidence="3 4">DSM 26991</strain>
    </source>
</reference>